<evidence type="ECO:0000256" key="1">
    <source>
        <dbReference type="SAM" id="Phobius"/>
    </source>
</evidence>
<keyword evidence="1" id="KW-0472">Membrane</keyword>
<dbReference type="RefSeq" id="WP_132871577.1">
    <property type="nucleotide sequence ID" value="NZ_SMGG01000003.1"/>
</dbReference>
<dbReference type="InterPro" id="IPR036249">
    <property type="entry name" value="Thioredoxin-like_sf"/>
</dbReference>
<dbReference type="Proteomes" id="UP000294614">
    <property type="component" value="Unassembled WGS sequence"/>
</dbReference>
<organism evidence="2 3">
    <name type="scientific">Seleniivibrio woodruffii</name>
    <dbReference type="NCBI Taxonomy" id="1078050"/>
    <lineage>
        <taxon>Bacteria</taxon>
        <taxon>Pseudomonadati</taxon>
        <taxon>Deferribacterota</taxon>
        <taxon>Deferribacteres</taxon>
        <taxon>Deferribacterales</taxon>
        <taxon>Geovibrionaceae</taxon>
        <taxon>Seleniivibrio</taxon>
    </lineage>
</organism>
<proteinExistence type="predicted"/>
<name>A0A4R1KCY6_9BACT</name>
<comment type="caution">
    <text evidence="2">The sequence shown here is derived from an EMBL/GenBank/DDBJ whole genome shotgun (WGS) entry which is preliminary data.</text>
</comment>
<keyword evidence="3" id="KW-1185">Reference proteome</keyword>
<dbReference type="Gene3D" id="3.40.30.10">
    <property type="entry name" value="Glutaredoxin"/>
    <property type="match status" value="1"/>
</dbReference>
<evidence type="ECO:0000313" key="3">
    <source>
        <dbReference type="Proteomes" id="UP000294614"/>
    </source>
</evidence>
<accession>A0A4R1KCY6</accession>
<evidence type="ECO:0000313" key="2">
    <source>
        <dbReference type="EMBL" id="TCK61910.1"/>
    </source>
</evidence>
<gene>
    <name evidence="2" type="ORF">C8D98_0417</name>
</gene>
<feature type="transmembrane region" description="Helical" evidence="1">
    <location>
        <begin position="6"/>
        <end position="26"/>
    </location>
</feature>
<keyword evidence="1" id="KW-0812">Transmembrane</keyword>
<sequence>MNKKLFPIFVVFVLVLIGISTWPYVVESRMPVNQFISKEKKSGMVPIVQFVTDDMQVKIAETAAAQFNEKAPTKVIVGAFKIGENQKSAEQYGMKVPGYVIFDADGKVAVQEFGVISQEKLTEIISGVHTH</sequence>
<dbReference type="SUPFAM" id="SSF52833">
    <property type="entry name" value="Thioredoxin-like"/>
    <property type="match status" value="1"/>
</dbReference>
<protein>
    <submittedName>
        <fullName evidence="2">Uncharacterized protein</fullName>
    </submittedName>
</protein>
<dbReference type="AlphaFoldDB" id="A0A4R1KCY6"/>
<dbReference type="EMBL" id="SMGG01000003">
    <property type="protein sequence ID" value="TCK61910.1"/>
    <property type="molecule type" value="Genomic_DNA"/>
</dbReference>
<keyword evidence="1" id="KW-1133">Transmembrane helix</keyword>
<reference evidence="2 3" key="1">
    <citation type="submission" date="2019-03" db="EMBL/GenBank/DDBJ databases">
        <title>Genomic Encyclopedia of Type Strains, Phase IV (KMG-IV): sequencing the most valuable type-strain genomes for metagenomic binning, comparative biology and taxonomic classification.</title>
        <authorList>
            <person name="Goeker M."/>
        </authorList>
    </citation>
    <scope>NUCLEOTIDE SEQUENCE [LARGE SCALE GENOMIC DNA]</scope>
    <source>
        <strain evidence="2 3">DSM 24984</strain>
    </source>
</reference>